<evidence type="ECO:0000256" key="1">
    <source>
        <dbReference type="ARBA" id="ARBA00023015"/>
    </source>
</evidence>
<dbReference type="Pfam" id="PF01638">
    <property type="entry name" value="HxlR"/>
    <property type="match status" value="1"/>
</dbReference>
<keyword evidence="6" id="KW-1185">Reference proteome</keyword>
<dbReference type="STRING" id="493.BWD07_00855"/>
<dbReference type="KEGG" id="nci:NCTC10296_00424"/>
<evidence type="ECO:0000313" key="6">
    <source>
        <dbReference type="Proteomes" id="UP000279284"/>
    </source>
</evidence>
<dbReference type="EMBL" id="LR134313">
    <property type="protein sequence ID" value="VEE99603.1"/>
    <property type="molecule type" value="Genomic_DNA"/>
</dbReference>
<evidence type="ECO:0000313" key="5">
    <source>
        <dbReference type="EMBL" id="VEE99603.1"/>
    </source>
</evidence>
<dbReference type="InterPro" id="IPR036388">
    <property type="entry name" value="WH-like_DNA-bd_sf"/>
</dbReference>
<evidence type="ECO:0000256" key="2">
    <source>
        <dbReference type="ARBA" id="ARBA00023125"/>
    </source>
</evidence>
<keyword evidence="3" id="KW-0804">Transcription</keyword>
<organism evidence="5 6">
    <name type="scientific">Neisseria canis</name>
    <dbReference type="NCBI Taxonomy" id="493"/>
    <lineage>
        <taxon>Bacteria</taxon>
        <taxon>Pseudomonadati</taxon>
        <taxon>Pseudomonadota</taxon>
        <taxon>Betaproteobacteria</taxon>
        <taxon>Neisseriales</taxon>
        <taxon>Neisseriaceae</taxon>
        <taxon>Neisseria</taxon>
    </lineage>
</organism>
<dbReference type="Proteomes" id="UP000279284">
    <property type="component" value="Chromosome"/>
</dbReference>
<keyword evidence="2" id="KW-0238">DNA-binding</keyword>
<keyword evidence="1" id="KW-0805">Transcription regulation</keyword>
<dbReference type="RefSeq" id="WP_085415473.1">
    <property type="nucleotide sequence ID" value="NZ_CAUJPY010000008.1"/>
</dbReference>
<dbReference type="GO" id="GO:0003677">
    <property type="term" value="F:DNA binding"/>
    <property type="evidence" value="ECO:0007669"/>
    <property type="project" value="UniProtKB-KW"/>
</dbReference>
<dbReference type="GO" id="GO:0006355">
    <property type="term" value="P:regulation of DNA-templated transcription"/>
    <property type="evidence" value="ECO:0007669"/>
    <property type="project" value="UniProtKB-ARBA"/>
</dbReference>
<dbReference type="OrthoDB" id="9807069at2"/>
<feature type="domain" description="HTH hxlR-type" evidence="4">
    <location>
        <begin position="6"/>
        <end position="116"/>
    </location>
</feature>
<dbReference type="InterPro" id="IPR011991">
    <property type="entry name" value="ArsR-like_HTH"/>
</dbReference>
<dbReference type="PANTHER" id="PTHR33204:SF29">
    <property type="entry name" value="TRANSCRIPTIONAL REGULATOR"/>
    <property type="match status" value="1"/>
</dbReference>
<proteinExistence type="predicted"/>
<protein>
    <submittedName>
        <fullName evidence="5">HxlR family transcriptional regulator</fullName>
    </submittedName>
</protein>
<dbReference type="InterPro" id="IPR002577">
    <property type="entry name" value="HTH_HxlR"/>
</dbReference>
<name>A0A448D674_9NEIS</name>
<evidence type="ECO:0000256" key="3">
    <source>
        <dbReference type="ARBA" id="ARBA00023163"/>
    </source>
</evidence>
<dbReference type="PROSITE" id="PS51118">
    <property type="entry name" value="HTH_HXLR"/>
    <property type="match status" value="1"/>
</dbReference>
<sequence>MIKTPCNPLVTDLADTGFGYTLSLIGGKYKMLIMYWLHKNPPVMRFNELKRCVGSISFKTLSSTLKELENDGLVIRTEYPQVPPKVEYGLSEKGQSLMPVLDMMCRWGNEQKNMPV</sequence>
<dbReference type="Gene3D" id="1.10.10.10">
    <property type="entry name" value="Winged helix-like DNA-binding domain superfamily/Winged helix DNA-binding domain"/>
    <property type="match status" value="1"/>
</dbReference>
<dbReference type="InterPro" id="IPR036390">
    <property type="entry name" value="WH_DNA-bd_sf"/>
</dbReference>
<gene>
    <name evidence="5" type="primary">hxlR</name>
    <name evidence="5" type="ORF">NCTC10296_00424</name>
</gene>
<reference evidence="5 6" key="1">
    <citation type="submission" date="2018-12" db="EMBL/GenBank/DDBJ databases">
        <authorList>
            <consortium name="Pathogen Informatics"/>
        </authorList>
    </citation>
    <scope>NUCLEOTIDE SEQUENCE [LARGE SCALE GENOMIC DNA]</scope>
    <source>
        <strain evidence="5 6">NCTC10296</strain>
    </source>
</reference>
<dbReference type="PANTHER" id="PTHR33204">
    <property type="entry name" value="TRANSCRIPTIONAL REGULATOR, MARR FAMILY"/>
    <property type="match status" value="1"/>
</dbReference>
<accession>A0A448D674</accession>
<dbReference type="CDD" id="cd00090">
    <property type="entry name" value="HTH_ARSR"/>
    <property type="match status" value="1"/>
</dbReference>
<dbReference type="AlphaFoldDB" id="A0A448D674"/>
<dbReference type="SUPFAM" id="SSF46785">
    <property type="entry name" value="Winged helix' DNA-binding domain"/>
    <property type="match status" value="1"/>
</dbReference>
<evidence type="ECO:0000259" key="4">
    <source>
        <dbReference type="PROSITE" id="PS51118"/>
    </source>
</evidence>